<comment type="caution">
    <text evidence="10">The sequence shown here is derived from an EMBL/GenBank/DDBJ whole genome shotgun (WGS) entry which is preliminary data.</text>
</comment>
<dbReference type="Proteomes" id="UP000179242">
    <property type="component" value="Unassembled WGS sequence"/>
</dbReference>
<feature type="transmembrane region" description="Helical" evidence="8">
    <location>
        <begin position="55"/>
        <end position="75"/>
    </location>
</feature>
<feature type="transmembrane region" description="Helical" evidence="8">
    <location>
        <begin position="252"/>
        <end position="275"/>
    </location>
</feature>
<feature type="transmembrane region" description="Helical" evidence="8">
    <location>
        <begin position="396"/>
        <end position="416"/>
    </location>
</feature>
<feature type="transmembrane region" description="Helical" evidence="8">
    <location>
        <begin position="201"/>
        <end position="219"/>
    </location>
</feature>
<evidence type="ECO:0000259" key="9">
    <source>
        <dbReference type="Pfam" id="PF13231"/>
    </source>
</evidence>
<dbReference type="PANTHER" id="PTHR33908:SF3">
    <property type="entry name" value="UNDECAPRENYL PHOSPHATE-ALPHA-4-AMINO-4-DEOXY-L-ARABINOSE ARABINOSYL TRANSFERASE"/>
    <property type="match status" value="1"/>
</dbReference>
<reference evidence="10 11" key="1">
    <citation type="journal article" date="2016" name="Nat. Commun.">
        <title>Thousands of microbial genomes shed light on interconnected biogeochemical processes in an aquifer system.</title>
        <authorList>
            <person name="Anantharaman K."/>
            <person name="Brown C.T."/>
            <person name="Hug L.A."/>
            <person name="Sharon I."/>
            <person name="Castelle C.J."/>
            <person name="Probst A.J."/>
            <person name="Thomas B.C."/>
            <person name="Singh A."/>
            <person name="Wilkins M.J."/>
            <person name="Karaoz U."/>
            <person name="Brodie E.L."/>
            <person name="Williams K.H."/>
            <person name="Hubbard S.S."/>
            <person name="Banfield J.F."/>
        </authorList>
    </citation>
    <scope>NUCLEOTIDE SEQUENCE [LARGE SCALE GENOMIC DNA]</scope>
</reference>
<protein>
    <recommendedName>
        <fullName evidence="9">Glycosyltransferase RgtA/B/C/D-like domain-containing protein</fullName>
    </recommendedName>
</protein>
<dbReference type="GO" id="GO:0005886">
    <property type="term" value="C:plasma membrane"/>
    <property type="evidence" value="ECO:0007669"/>
    <property type="project" value="UniProtKB-SubCell"/>
</dbReference>
<evidence type="ECO:0000256" key="8">
    <source>
        <dbReference type="SAM" id="Phobius"/>
    </source>
</evidence>
<evidence type="ECO:0000256" key="6">
    <source>
        <dbReference type="ARBA" id="ARBA00022989"/>
    </source>
</evidence>
<dbReference type="GO" id="GO:0016763">
    <property type="term" value="F:pentosyltransferase activity"/>
    <property type="evidence" value="ECO:0007669"/>
    <property type="project" value="TreeGrafter"/>
</dbReference>
<organism evidence="10 11">
    <name type="scientific">candidate division WOR-1 bacterium RIFOXYC2_FULL_46_14</name>
    <dbReference type="NCBI Taxonomy" id="1802587"/>
    <lineage>
        <taxon>Bacteria</taxon>
        <taxon>Bacillati</taxon>
        <taxon>Saganbacteria</taxon>
    </lineage>
</organism>
<dbReference type="GO" id="GO:0010041">
    <property type="term" value="P:response to iron(III) ion"/>
    <property type="evidence" value="ECO:0007669"/>
    <property type="project" value="TreeGrafter"/>
</dbReference>
<sequence>MKNLIILIFISIFLFTFGLGTFSLWETDEVIYTQLAKEIIQTGDWLTLHFHGQPWFIHPPLFMWLTAATGAIFGFSNFIARLWCAIFGVIGVVTVYYLGKLLFSERAGFYSGLVLATSLQYILQSRVAIFDVPLVALMLLAVLFFFKAYKEKKPGFYWLFYLFMGLAVLMKGPIGILLPLLVLTIFLFVSKELPRVCGECHPILGLILSAVIGGSWYLAEYLLHGQIFYERVVGYYMINRFTGVVETHTGPFYYYIPVILLGLLPWTAFIFEGMYNLWKERKEKENFFVLLWLILSFCFFSAANTKLPGYIMSLYPFLALTIGSLFASKKKIDNSFIVLVFISLLLLLLIVPLTNASLLKEYAKMGIGFLPLVITMGGTGLIAAAVYFFTKKAPPALYVIVAFMLIFLFLLAYYTTPIVEFFKPRWS</sequence>
<evidence type="ECO:0000256" key="5">
    <source>
        <dbReference type="ARBA" id="ARBA00022692"/>
    </source>
</evidence>
<name>A0A1F4U4N5_UNCSA</name>
<feature type="transmembrane region" description="Helical" evidence="8">
    <location>
        <begin position="82"/>
        <end position="101"/>
    </location>
</feature>
<keyword evidence="5 8" id="KW-0812">Transmembrane</keyword>
<feature type="transmembrane region" description="Helical" evidence="8">
    <location>
        <begin position="158"/>
        <end position="189"/>
    </location>
</feature>
<dbReference type="AlphaFoldDB" id="A0A1F4U4N5"/>
<dbReference type="EMBL" id="MEUJ01000005">
    <property type="protein sequence ID" value="OGC39935.1"/>
    <property type="molecule type" value="Genomic_DNA"/>
</dbReference>
<evidence type="ECO:0000313" key="10">
    <source>
        <dbReference type="EMBL" id="OGC39935.1"/>
    </source>
</evidence>
<accession>A0A1F4U4N5</accession>
<feature type="transmembrane region" description="Helical" evidence="8">
    <location>
        <begin position="335"/>
        <end position="354"/>
    </location>
</feature>
<dbReference type="GO" id="GO:0009103">
    <property type="term" value="P:lipopolysaccharide biosynthetic process"/>
    <property type="evidence" value="ECO:0007669"/>
    <property type="project" value="UniProtKB-ARBA"/>
</dbReference>
<feature type="transmembrane region" description="Helical" evidence="8">
    <location>
        <begin position="128"/>
        <end position="146"/>
    </location>
</feature>
<dbReference type="InterPro" id="IPR050297">
    <property type="entry name" value="LipidA_mod_glycosyltrf_83"/>
</dbReference>
<evidence type="ECO:0000256" key="7">
    <source>
        <dbReference type="ARBA" id="ARBA00023136"/>
    </source>
</evidence>
<keyword evidence="7 8" id="KW-0472">Membrane</keyword>
<feature type="domain" description="Glycosyltransferase RgtA/B/C/D-like" evidence="9">
    <location>
        <begin position="58"/>
        <end position="211"/>
    </location>
</feature>
<evidence type="ECO:0000256" key="3">
    <source>
        <dbReference type="ARBA" id="ARBA00022676"/>
    </source>
</evidence>
<gene>
    <name evidence="10" type="ORF">A2438_05425</name>
</gene>
<evidence type="ECO:0000256" key="4">
    <source>
        <dbReference type="ARBA" id="ARBA00022679"/>
    </source>
</evidence>
<keyword evidence="3" id="KW-0328">Glycosyltransferase</keyword>
<keyword evidence="4" id="KW-0808">Transferase</keyword>
<keyword evidence="6 8" id="KW-1133">Transmembrane helix</keyword>
<feature type="transmembrane region" description="Helical" evidence="8">
    <location>
        <begin position="366"/>
        <end position="389"/>
    </location>
</feature>
<evidence type="ECO:0000256" key="2">
    <source>
        <dbReference type="ARBA" id="ARBA00022475"/>
    </source>
</evidence>
<proteinExistence type="predicted"/>
<feature type="transmembrane region" description="Helical" evidence="8">
    <location>
        <begin position="287"/>
        <end position="303"/>
    </location>
</feature>
<keyword evidence="2" id="KW-1003">Cell membrane</keyword>
<dbReference type="InterPro" id="IPR038731">
    <property type="entry name" value="RgtA/B/C-like"/>
</dbReference>
<evidence type="ECO:0000256" key="1">
    <source>
        <dbReference type="ARBA" id="ARBA00004651"/>
    </source>
</evidence>
<comment type="subcellular location">
    <subcellularLocation>
        <location evidence="1">Cell membrane</location>
        <topology evidence="1">Multi-pass membrane protein</topology>
    </subcellularLocation>
</comment>
<feature type="transmembrane region" description="Helical" evidence="8">
    <location>
        <begin position="309"/>
        <end position="328"/>
    </location>
</feature>
<evidence type="ECO:0000313" key="11">
    <source>
        <dbReference type="Proteomes" id="UP000179242"/>
    </source>
</evidence>
<dbReference type="PANTHER" id="PTHR33908">
    <property type="entry name" value="MANNOSYLTRANSFERASE YKCB-RELATED"/>
    <property type="match status" value="1"/>
</dbReference>
<dbReference type="Pfam" id="PF13231">
    <property type="entry name" value="PMT_2"/>
    <property type="match status" value="1"/>
</dbReference>